<dbReference type="RefSeq" id="WP_031546158.1">
    <property type="nucleotide sequence ID" value="NZ_JANSWH010000061.1"/>
</dbReference>
<evidence type="ECO:0000313" key="4">
    <source>
        <dbReference type="EMBL" id="PHU36781.1"/>
    </source>
</evidence>
<dbReference type="InterPro" id="IPR023772">
    <property type="entry name" value="DNA-bd_HTH_TetR-type_CS"/>
</dbReference>
<dbReference type="PRINTS" id="PR00455">
    <property type="entry name" value="HTHTETR"/>
</dbReference>
<evidence type="ECO:0000259" key="3">
    <source>
        <dbReference type="PROSITE" id="PS50977"/>
    </source>
</evidence>
<proteinExistence type="predicted"/>
<reference evidence="4 5" key="1">
    <citation type="submission" date="2017-10" db="EMBL/GenBank/DDBJ databases">
        <title>Resolving the taxonomy of Roseburia spp., Eubacterium rectale and Agathobacter spp. through phylogenomic analysis.</title>
        <authorList>
            <person name="Sheridan P.O."/>
            <person name="Walker A.W."/>
            <person name="Duncan S.H."/>
            <person name="Scott K.P."/>
            <person name="Toole P.W.O."/>
            <person name="Luis P."/>
            <person name="Flint H.J."/>
        </authorList>
    </citation>
    <scope>NUCLEOTIDE SEQUENCE [LARGE SCALE GENOMIC DNA]</scope>
    <source>
        <strain evidence="4 5">JK623</strain>
    </source>
</reference>
<evidence type="ECO:0000256" key="1">
    <source>
        <dbReference type="ARBA" id="ARBA00023125"/>
    </source>
</evidence>
<keyword evidence="5" id="KW-1185">Reference proteome</keyword>
<dbReference type="EMBL" id="PDYG01000123">
    <property type="protein sequence ID" value="PHU36781.1"/>
    <property type="molecule type" value="Genomic_DNA"/>
</dbReference>
<dbReference type="Pfam" id="PF00440">
    <property type="entry name" value="TetR_N"/>
    <property type="match status" value="1"/>
</dbReference>
<protein>
    <submittedName>
        <fullName evidence="4">TetR/AcrR family transcriptional regulator</fullName>
    </submittedName>
</protein>
<dbReference type="Gene3D" id="1.10.357.10">
    <property type="entry name" value="Tetracycline Repressor, domain 2"/>
    <property type="match status" value="1"/>
</dbReference>
<evidence type="ECO:0000256" key="2">
    <source>
        <dbReference type="PROSITE-ProRule" id="PRU00335"/>
    </source>
</evidence>
<gene>
    <name evidence="4" type="ORF">CSX02_11455</name>
</gene>
<sequence>MGEFINYKITTSDAILEKAFVIARREGIDALTIRKLATECGIAVGSVYNYFANKEAVVAACRSLFWGEILKDQEKLVRPGMGFTDFLTQYYSFMAIRLAQDDNSWLRVMDQSTMHSVQKLFSEVLANDSRINGSIWNLELTPDNFVEHVRANLLALLQAGERDCRFYIFLLEHLLYER</sequence>
<accession>A0A2G3E0N0</accession>
<dbReference type="Proteomes" id="UP000224563">
    <property type="component" value="Unassembled WGS sequence"/>
</dbReference>
<organism evidence="4 5">
    <name type="scientific">Agathobacter ruminis</name>
    <dbReference type="NCBI Taxonomy" id="1712665"/>
    <lineage>
        <taxon>Bacteria</taxon>
        <taxon>Bacillati</taxon>
        <taxon>Bacillota</taxon>
        <taxon>Clostridia</taxon>
        <taxon>Lachnospirales</taxon>
        <taxon>Lachnospiraceae</taxon>
        <taxon>Agathobacter</taxon>
    </lineage>
</organism>
<dbReference type="AlphaFoldDB" id="A0A2G3E0N0"/>
<feature type="domain" description="HTH tetR-type" evidence="3">
    <location>
        <begin position="9"/>
        <end position="69"/>
    </location>
</feature>
<dbReference type="PROSITE" id="PS50977">
    <property type="entry name" value="HTH_TETR_2"/>
    <property type="match status" value="1"/>
</dbReference>
<dbReference type="InterPro" id="IPR009057">
    <property type="entry name" value="Homeodomain-like_sf"/>
</dbReference>
<dbReference type="InterPro" id="IPR001647">
    <property type="entry name" value="HTH_TetR"/>
</dbReference>
<dbReference type="SUPFAM" id="SSF46689">
    <property type="entry name" value="Homeodomain-like"/>
    <property type="match status" value="1"/>
</dbReference>
<dbReference type="PROSITE" id="PS01081">
    <property type="entry name" value="HTH_TETR_1"/>
    <property type="match status" value="1"/>
</dbReference>
<keyword evidence="1 2" id="KW-0238">DNA-binding</keyword>
<reference evidence="4 5" key="2">
    <citation type="submission" date="2017-10" db="EMBL/GenBank/DDBJ databases">
        <authorList>
            <person name="Banno H."/>
            <person name="Chua N.-H."/>
        </authorList>
    </citation>
    <scope>NUCLEOTIDE SEQUENCE [LARGE SCALE GENOMIC DNA]</scope>
    <source>
        <strain evidence="4 5">JK623</strain>
    </source>
</reference>
<name>A0A2G3E0N0_9FIRM</name>
<feature type="DNA-binding region" description="H-T-H motif" evidence="2">
    <location>
        <begin position="32"/>
        <end position="51"/>
    </location>
</feature>
<evidence type="ECO:0000313" key="5">
    <source>
        <dbReference type="Proteomes" id="UP000224563"/>
    </source>
</evidence>
<dbReference type="GO" id="GO:0003677">
    <property type="term" value="F:DNA binding"/>
    <property type="evidence" value="ECO:0007669"/>
    <property type="project" value="UniProtKB-UniRule"/>
</dbReference>
<comment type="caution">
    <text evidence="4">The sequence shown here is derived from an EMBL/GenBank/DDBJ whole genome shotgun (WGS) entry which is preliminary data.</text>
</comment>